<dbReference type="PROSITE" id="PS50893">
    <property type="entry name" value="ABC_TRANSPORTER_2"/>
    <property type="match status" value="1"/>
</dbReference>
<keyword evidence="16" id="KW-1185">Reference proteome</keyword>
<organism evidence="15 16">
    <name type="scientific">Heterodera trifolii</name>
    <dbReference type="NCBI Taxonomy" id="157864"/>
    <lineage>
        <taxon>Eukaryota</taxon>
        <taxon>Metazoa</taxon>
        <taxon>Ecdysozoa</taxon>
        <taxon>Nematoda</taxon>
        <taxon>Chromadorea</taxon>
        <taxon>Rhabditida</taxon>
        <taxon>Tylenchina</taxon>
        <taxon>Tylenchomorpha</taxon>
        <taxon>Tylenchoidea</taxon>
        <taxon>Heteroderidae</taxon>
        <taxon>Heteroderinae</taxon>
        <taxon>Heterodera</taxon>
    </lineage>
</organism>
<keyword evidence="8" id="KW-1278">Translocase</keyword>
<name>A0ABD2M6X9_9BILA</name>
<dbReference type="InterPro" id="IPR039421">
    <property type="entry name" value="Type_1_exporter"/>
</dbReference>
<evidence type="ECO:0000256" key="10">
    <source>
        <dbReference type="ARBA" id="ARBA00023136"/>
    </source>
</evidence>
<keyword evidence="9 12" id="KW-1133">Transmembrane helix</keyword>
<dbReference type="Pfam" id="PF00664">
    <property type="entry name" value="ABC_membrane"/>
    <property type="match status" value="1"/>
</dbReference>
<evidence type="ECO:0000256" key="12">
    <source>
        <dbReference type="SAM" id="Phobius"/>
    </source>
</evidence>
<dbReference type="SUPFAM" id="SSF90123">
    <property type="entry name" value="ABC transporter transmembrane region"/>
    <property type="match status" value="1"/>
</dbReference>
<dbReference type="InterPro" id="IPR017871">
    <property type="entry name" value="ABC_transporter-like_CS"/>
</dbReference>
<dbReference type="CDD" id="cd03249">
    <property type="entry name" value="ABC_MTABC3_MDL1_MDL2"/>
    <property type="match status" value="1"/>
</dbReference>
<dbReference type="InterPro" id="IPR036640">
    <property type="entry name" value="ABC1_TM_sf"/>
</dbReference>
<dbReference type="InterPro" id="IPR049163">
    <property type="entry name" value="Pif1-like_2B_dom"/>
</dbReference>
<evidence type="ECO:0000256" key="6">
    <source>
        <dbReference type="ARBA" id="ARBA00022840"/>
    </source>
</evidence>
<dbReference type="GO" id="GO:0015833">
    <property type="term" value="P:peptide transport"/>
    <property type="evidence" value="ECO:0007669"/>
    <property type="project" value="UniProtKB-KW"/>
</dbReference>
<evidence type="ECO:0000256" key="1">
    <source>
        <dbReference type="ARBA" id="ARBA00004127"/>
    </source>
</evidence>
<dbReference type="InterPro" id="IPR003439">
    <property type="entry name" value="ABC_transporter-like_ATP-bd"/>
</dbReference>
<keyword evidence="5 11" id="KW-0547">Nucleotide-binding</keyword>
<accession>A0ABD2M6X9</accession>
<dbReference type="Gene3D" id="1.20.1560.10">
    <property type="entry name" value="ABC transporter type 1, transmembrane domain"/>
    <property type="match status" value="1"/>
</dbReference>
<dbReference type="InterPro" id="IPR003593">
    <property type="entry name" value="AAA+_ATPase"/>
</dbReference>
<feature type="transmembrane region" description="Helical" evidence="12">
    <location>
        <begin position="1364"/>
        <end position="1384"/>
    </location>
</feature>
<keyword evidence="3" id="KW-0813">Transport</keyword>
<dbReference type="EMBL" id="JBICBT010000109">
    <property type="protein sequence ID" value="KAL3123191.1"/>
    <property type="molecule type" value="Genomic_DNA"/>
</dbReference>
<dbReference type="GO" id="GO:0005524">
    <property type="term" value="F:ATP binding"/>
    <property type="evidence" value="ECO:0007669"/>
    <property type="project" value="UniProtKB-KW"/>
</dbReference>
<feature type="domain" description="ABC transmembrane type-1" evidence="14">
    <location>
        <begin position="1328"/>
        <end position="1564"/>
    </location>
</feature>
<comment type="cofactor">
    <cofactor evidence="11">
        <name>Mg(2+)</name>
        <dbReference type="ChEBI" id="CHEBI:18420"/>
    </cofactor>
</comment>
<dbReference type="PANTHER" id="PTHR43394">
    <property type="entry name" value="ATP-DEPENDENT PERMEASE MDL1, MITOCHONDRIAL"/>
    <property type="match status" value="1"/>
</dbReference>
<dbReference type="PROSITE" id="PS00211">
    <property type="entry name" value="ABC_TRANSPORTER_1"/>
    <property type="match status" value="1"/>
</dbReference>
<dbReference type="Gene3D" id="3.40.50.300">
    <property type="entry name" value="P-loop containing nucleotide triphosphate hydrolases"/>
    <property type="match status" value="2"/>
</dbReference>
<evidence type="ECO:0000256" key="7">
    <source>
        <dbReference type="ARBA" id="ARBA00022856"/>
    </source>
</evidence>
<comment type="subcellular location">
    <subcellularLocation>
        <location evidence="1">Endomembrane system</location>
        <topology evidence="1">Multi-pass membrane protein</topology>
    </subcellularLocation>
</comment>
<protein>
    <recommendedName>
        <fullName evidence="11">ATP-dependent DNA helicase</fullName>
        <ecNumber evidence="11">5.6.2.3</ecNumber>
    </recommendedName>
</protein>
<evidence type="ECO:0000256" key="9">
    <source>
        <dbReference type="ARBA" id="ARBA00022989"/>
    </source>
</evidence>
<evidence type="ECO:0000256" key="2">
    <source>
        <dbReference type="ARBA" id="ARBA00006493"/>
    </source>
</evidence>
<dbReference type="GO" id="GO:0006281">
    <property type="term" value="P:DNA repair"/>
    <property type="evidence" value="ECO:0007669"/>
    <property type="project" value="UniProtKB-KW"/>
</dbReference>
<dbReference type="PROSITE" id="PS50929">
    <property type="entry name" value="ABC_TM1F"/>
    <property type="match status" value="1"/>
</dbReference>
<comment type="catalytic activity">
    <reaction evidence="11">
        <text>ATP + H2O = ADP + phosphate + H(+)</text>
        <dbReference type="Rhea" id="RHEA:13065"/>
        <dbReference type="ChEBI" id="CHEBI:15377"/>
        <dbReference type="ChEBI" id="CHEBI:15378"/>
        <dbReference type="ChEBI" id="CHEBI:30616"/>
        <dbReference type="ChEBI" id="CHEBI:43474"/>
        <dbReference type="ChEBI" id="CHEBI:456216"/>
        <dbReference type="EC" id="5.6.2.3"/>
    </reaction>
</comment>
<dbReference type="CDD" id="cd18809">
    <property type="entry name" value="SF1_C_RecD"/>
    <property type="match status" value="1"/>
</dbReference>
<keyword evidence="6 11" id="KW-0067">ATP-binding</keyword>
<feature type="transmembrane region" description="Helical" evidence="12">
    <location>
        <begin position="1469"/>
        <end position="1489"/>
    </location>
</feature>
<dbReference type="InterPro" id="IPR027417">
    <property type="entry name" value="P-loop_NTPase"/>
</dbReference>
<feature type="transmembrane region" description="Helical" evidence="12">
    <location>
        <begin position="1323"/>
        <end position="1352"/>
    </location>
</feature>
<sequence length="1869" mass="214232">MNLALNPEDGDDPAYGQIFIVDTEHAMRALRHANVGIDPQLLRTAYEVIRNVNPFAEAYMMMKEEEDNENERARNEKREPAEIKLLFETGRQLDRRLGYNVPRANEVAAVYVPGADGEVPNAKIVVRERGKELKILKSTDSMVTPMTYPLFYPRGTLGWNPEMKHRNSNRRITRLQYVCYTLAIREREFNPILYGGKLFQQYCVDEYVKIEGDRMNWIKCNQKKILADAYKNVDNMLMRRAQERGLPLGRKVILPPSMTNSPRYVEKHFQDAMAVVRRFGKPDMFLTMKCNPQWEEISENLFHEQKSSDRPDLVVRVFNLKVKAIMNEVAKKKIFGEVIAWMYPVENQGRGLPHIHLLLTLAEQDKLINGEDVEIKGISARIPDKELVPDLFDLVKRFMIHGPCGNLNPNCPCMEEFVDKNGMRGRKCSKGYPKAFQEETVVLENGLALYARPNDGRIVQVFANGRRHELDNRWVVPHNLYLLKMFKCHINLEKVNSVSSVKYLHKYVHKPPDRARLELEEKNDHDEVKEFIDARYVCPQEAVWRIFELPMYDRSHCIMSLPVHLQGEHICYFDENMEEEEIRKRIANGSELMAYFELNKTNVVAKTLFYHQIPEKFCFKKGKWTERKAYFNTIGRMVKVSPAEPERYHLRLLLLNVKGACSYDDLKSVIDTNGNAKVCETFSAACLERGLIRNDEEWKRALEEAESFEMPWKLREFFALILVHCNPAKPEELWNMFKDSLSEDFSRRFRKEVAYAKAYKEIALSIMKAGKTLADFPTMEQINVDDDVDQVFDLAEELDLGQRDYALMYAEQREICDEILHRIWNPVNEPAFYFLSGPGGTGKTHVNKTIVHMLRGQKKKVCTMAFTGIAATLLPAGRTLHNRFGLTLDMSNSSISPRSRAWQELKDTDLFICDEAPMINKRAMRTLDEKLREIMNNRIAFGGKVMLWTGDFRQTLPIQRHATRAEVVNSTLKRSEYWRLAKRYKLTKNMRALATEQEFARDLLEIGSGKWNNENDEIILPENCISNGDLAEEIFGQCIVLENWNEMAKSAILAPKNIDVSEMNNKVLEMLSGEEIVYTSIDLAQDENRQRADDYLDEYLNALNPSGFPRHKLRLKKNAIVLLMRNLNIEMGLCNGARMKVEQMQPNLIVCKILTGDKAGQTVYIPRITLCCSEDYPFDLHRHQFPLVLAFAMTINKAQGQTLEQVGIDLRKDVFSHGQLYVALSRARAWNKLRIRLDDGNLERKTNLLLFGLLKKVRTQFKTEMPAREDAKGKRHFSRGLKRVGDASSEKECQGFVGNSSRKTPNTSRWSLIWCLSRYCELYWRWLALAFFFLLTESIAQVCMPLFIARVISVMVRANQMSELVNSVLILTGTTVLATVAGGLRVGTFHFVTAKINRQMRHDLFHSITAQGIDFFDNSPTGEILSRLISDCESVSSTLSSSVDVFFSNGLMVLGSLVLMLESSWQLSLITLILIPTLAVFIKVYSVYYDNIAERSQMSKANANRIAEEAISSMRSVRAFAAERRERQRFEAELDATLRVDRTKSFALVGSHWLNEFANNLILLKLGGNFYQLSSVANRLMESIGASRKVFEYLSRQPMNSFEIGKVRPTPVTGTLEFRCVTFVYPTRPNIFVLKNVSFIVRPGEMVALVGPSGAGKSTVFSLLERFYEPTQGQILLDGIPITRWEHIYYHHKVSLVPQEPILYSCSIRDNILYGFDNPSAEDEDGGDAAVNAAKMANIHDYVEEETEKGYDTKCGEKGVQLSGGQKQRIAIARALVRQPKVLLLDEATSALDARNEQLIRESLSACAKGRTVLMIAHRLSTVRRADRILVMEHGQIVQDGNHAELMKLKDGLYYSMVQKQMGEMLENQ</sequence>
<evidence type="ECO:0000256" key="5">
    <source>
        <dbReference type="ARBA" id="ARBA00022741"/>
    </source>
</evidence>
<proteinExistence type="inferred from homology"/>
<reference evidence="15 16" key="1">
    <citation type="submission" date="2024-10" db="EMBL/GenBank/DDBJ databases">
        <authorList>
            <person name="Kim D."/>
        </authorList>
    </citation>
    <scope>NUCLEOTIDE SEQUENCE [LARGE SCALE GENOMIC DNA]</scope>
    <source>
        <strain evidence="15">BH-2024</strain>
    </source>
</reference>
<dbReference type="GO" id="GO:0043139">
    <property type="term" value="F:5'-3' DNA helicase activity"/>
    <property type="evidence" value="ECO:0007669"/>
    <property type="project" value="UniProtKB-EC"/>
</dbReference>
<keyword evidence="10 12" id="KW-0472">Membrane</keyword>
<dbReference type="InterPro" id="IPR010285">
    <property type="entry name" value="DNA_helicase_pif1-like_DEAD"/>
</dbReference>
<evidence type="ECO:0000313" key="16">
    <source>
        <dbReference type="Proteomes" id="UP001620626"/>
    </source>
</evidence>
<dbReference type="FunFam" id="3.40.50.300:FF:000140">
    <property type="entry name" value="Lipid A export ATP-binding/permease protein MsbA"/>
    <property type="match status" value="1"/>
</dbReference>
<feature type="domain" description="ABC transporter" evidence="13">
    <location>
        <begin position="1616"/>
        <end position="1859"/>
    </location>
</feature>
<evidence type="ECO:0000256" key="3">
    <source>
        <dbReference type="ARBA" id="ARBA00022448"/>
    </source>
</evidence>
<keyword evidence="11" id="KW-0347">Helicase</keyword>
<dbReference type="Proteomes" id="UP001620626">
    <property type="component" value="Unassembled WGS sequence"/>
</dbReference>
<dbReference type="InterPro" id="IPR025476">
    <property type="entry name" value="Helitron_helicase-like"/>
</dbReference>
<dbReference type="SMART" id="SM00382">
    <property type="entry name" value="AAA"/>
    <property type="match status" value="2"/>
</dbReference>
<dbReference type="GO" id="GO:0016787">
    <property type="term" value="F:hydrolase activity"/>
    <property type="evidence" value="ECO:0007669"/>
    <property type="project" value="UniProtKB-KW"/>
</dbReference>
<dbReference type="PANTHER" id="PTHR43394:SF1">
    <property type="entry name" value="ATP-BINDING CASSETTE SUB-FAMILY B MEMBER 10, MITOCHONDRIAL"/>
    <property type="match status" value="1"/>
</dbReference>
<dbReference type="Pfam" id="PF00005">
    <property type="entry name" value="ABC_tran"/>
    <property type="match status" value="1"/>
</dbReference>
<evidence type="ECO:0000256" key="11">
    <source>
        <dbReference type="RuleBase" id="RU363044"/>
    </source>
</evidence>
<keyword evidence="11" id="KW-0233">DNA recombination</keyword>
<keyword evidence="7" id="KW-0653">Protein transport</keyword>
<keyword evidence="11" id="KW-0234">DNA repair</keyword>
<keyword evidence="11" id="KW-0378">Hydrolase</keyword>
<keyword evidence="11" id="KW-0227">DNA damage</keyword>
<comment type="caution">
    <text evidence="15">The sequence shown here is derived from an EMBL/GenBank/DDBJ whole genome shotgun (WGS) entry which is preliminary data.</text>
</comment>
<dbReference type="EC" id="5.6.2.3" evidence="11"/>
<dbReference type="GO" id="GO:0012505">
    <property type="term" value="C:endomembrane system"/>
    <property type="evidence" value="ECO:0007669"/>
    <property type="project" value="UniProtKB-SubCell"/>
</dbReference>
<dbReference type="Pfam" id="PF05970">
    <property type="entry name" value="PIF1"/>
    <property type="match status" value="1"/>
</dbReference>
<evidence type="ECO:0000256" key="4">
    <source>
        <dbReference type="ARBA" id="ARBA00022692"/>
    </source>
</evidence>
<evidence type="ECO:0000313" key="15">
    <source>
        <dbReference type="EMBL" id="KAL3123191.1"/>
    </source>
</evidence>
<evidence type="ECO:0000256" key="8">
    <source>
        <dbReference type="ARBA" id="ARBA00022967"/>
    </source>
</evidence>
<dbReference type="Pfam" id="PF21530">
    <property type="entry name" value="Pif1_2B_dom"/>
    <property type="match status" value="1"/>
</dbReference>
<dbReference type="Pfam" id="PF14214">
    <property type="entry name" value="Helitron_like_N"/>
    <property type="match status" value="1"/>
</dbReference>
<dbReference type="GO" id="GO:0006310">
    <property type="term" value="P:DNA recombination"/>
    <property type="evidence" value="ECO:0007669"/>
    <property type="project" value="UniProtKB-KW"/>
</dbReference>
<dbReference type="InterPro" id="IPR011527">
    <property type="entry name" value="ABC1_TM_dom"/>
</dbReference>
<comment type="similarity">
    <text evidence="11">Belongs to the helicase family.</text>
</comment>
<gene>
    <name evidence="15" type="ORF">niasHT_010361</name>
</gene>
<evidence type="ECO:0000259" key="13">
    <source>
        <dbReference type="PROSITE" id="PS50893"/>
    </source>
</evidence>
<comment type="similarity">
    <text evidence="2">Belongs to the ABC transporter superfamily. ABCB family. MHC peptide exporter (TC 3.A.1.209) subfamily.</text>
</comment>
<keyword evidence="7" id="KW-0571">Peptide transport</keyword>
<dbReference type="SUPFAM" id="SSF52540">
    <property type="entry name" value="P-loop containing nucleoside triphosphate hydrolases"/>
    <property type="match status" value="3"/>
</dbReference>
<evidence type="ECO:0000259" key="14">
    <source>
        <dbReference type="PROSITE" id="PS50929"/>
    </source>
</evidence>
<keyword evidence="4 12" id="KW-0812">Transmembrane</keyword>